<feature type="compositionally biased region" description="Polar residues" evidence="5">
    <location>
        <begin position="27"/>
        <end position="42"/>
    </location>
</feature>
<keyword evidence="2" id="KW-0717">Septation</keyword>
<keyword evidence="3" id="KW-0131">Cell cycle</keyword>
<dbReference type="KEGG" id="ccho:CCHOA_07750"/>
<keyword evidence="1 6" id="KW-0132">Cell division</keyword>
<dbReference type="RefSeq" id="WP_123928705.1">
    <property type="nucleotide sequence ID" value="NZ_CP033896.1"/>
</dbReference>
<dbReference type="PANTHER" id="PTHR35798:SF1">
    <property type="entry name" value="CELL DIVISION PROTEIN SEPF"/>
    <property type="match status" value="1"/>
</dbReference>
<comment type="function">
    <text evidence="4">Cell division protein that is part of the divisome complex and is recruited early to the Z-ring. Probably stimulates Z-ring formation, perhaps through the cross-linking of FtsZ protofilaments. Its function overlaps with FtsA.</text>
</comment>
<keyword evidence="7" id="KW-1185">Reference proteome</keyword>
<accession>A0A3G6J807</accession>
<dbReference type="InterPro" id="IPR007561">
    <property type="entry name" value="Cell_div_SepF/SepF-rel"/>
</dbReference>
<proteinExistence type="predicted"/>
<dbReference type="Pfam" id="PF04472">
    <property type="entry name" value="SepF"/>
    <property type="match status" value="1"/>
</dbReference>
<dbReference type="AlphaFoldDB" id="A0A3G6J807"/>
<reference evidence="6 7" key="1">
    <citation type="submission" date="2018-11" db="EMBL/GenBank/DDBJ databases">
        <authorList>
            <person name="Kleinhagauer T."/>
            <person name="Glaeser S.P."/>
            <person name="Spergser J."/>
            <person name="Ruckert C."/>
            <person name="Kaempfer P."/>
            <person name="Busse H.-J."/>
        </authorList>
    </citation>
    <scope>NUCLEOTIDE SEQUENCE [LARGE SCALE GENOMIC DNA]</scope>
    <source>
        <strain evidence="6 7">200CH</strain>
    </source>
</reference>
<dbReference type="OrthoDB" id="3731101at2"/>
<dbReference type="InterPro" id="IPR023052">
    <property type="entry name" value="Cell_div_SepF"/>
</dbReference>
<dbReference type="Proteomes" id="UP000269019">
    <property type="component" value="Chromosome"/>
</dbReference>
<sequence>MSKLQKFSEWMGLQPQQPVDHDDTGHDSLQSTGYVDSYQQAAATPPLMDEPTPSIVPIRVSQFDHAAEIGQTFRDGDIVVFSLSEMAGDEARRIVDYSAGLCHGLRGRMVRLQDRDYALVPEGVEIADYQLRDALWSE</sequence>
<evidence type="ECO:0000313" key="7">
    <source>
        <dbReference type="Proteomes" id="UP000269019"/>
    </source>
</evidence>
<evidence type="ECO:0000256" key="2">
    <source>
        <dbReference type="ARBA" id="ARBA00023210"/>
    </source>
</evidence>
<evidence type="ECO:0000256" key="5">
    <source>
        <dbReference type="SAM" id="MobiDB-lite"/>
    </source>
</evidence>
<gene>
    <name evidence="6" type="primary">sepF</name>
    <name evidence="6" type="ORF">CCHOA_07750</name>
</gene>
<dbReference type="EMBL" id="CP033896">
    <property type="protein sequence ID" value="AZA13942.1"/>
    <property type="molecule type" value="Genomic_DNA"/>
</dbReference>
<evidence type="ECO:0000256" key="3">
    <source>
        <dbReference type="ARBA" id="ARBA00023306"/>
    </source>
</evidence>
<dbReference type="InterPro" id="IPR038594">
    <property type="entry name" value="SepF-like_sf"/>
</dbReference>
<dbReference type="PANTHER" id="PTHR35798">
    <property type="entry name" value="CELL DIVISION PROTEIN SEPF"/>
    <property type="match status" value="1"/>
</dbReference>
<dbReference type="GO" id="GO:0000917">
    <property type="term" value="P:division septum assembly"/>
    <property type="evidence" value="ECO:0007669"/>
    <property type="project" value="UniProtKB-KW"/>
</dbReference>
<name>A0A3G6J807_9CORY</name>
<evidence type="ECO:0000313" key="6">
    <source>
        <dbReference type="EMBL" id="AZA13942.1"/>
    </source>
</evidence>
<dbReference type="Gene3D" id="3.30.110.150">
    <property type="entry name" value="SepF-like protein"/>
    <property type="match status" value="1"/>
</dbReference>
<organism evidence="6 7">
    <name type="scientific">Corynebacterium choanae</name>
    <dbReference type="NCBI Taxonomy" id="1862358"/>
    <lineage>
        <taxon>Bacteria</taxon>
        <taxon>Bacillati</taxon>
        <taxon>Actinomycetota</taxon>
        <taxon>Actinomycetes</taxon>
        <taxon>Mycobacteriales</taxon>
        <taxon>Corynebacteriaceae</taxon>
        <taxon>Corynebacterium</taxon>
    </lineage>
</organism>
<evidence type="ECO:0000256" key="1">
    <source>
        <dbReference type="ARBA" id="ARBA00022618"/>
    </source>
</evidence>
<evidence type="ECO:0000256" key="4">
    <source>
        <dbReference type="ARBA" id="ARBA00044936"/>
    </source>
</evidence>
<protein>
    <submittedName>
        <fullName evidence="6">Cell division protein SepF</fullName>
    </submittedName>
</protein>
<feature type="region of interest" description="Disordered" evidence="5">
    <location>
        <begin position="1"/>
        <end position="51"/>
    </location>
</feature>